<dbReference type="Pfam" id="PF11604">
    <property type="entry name" value="CusF_Ec"/>
    <property type="match status" value="1"/>
</dbReference>
<dbReference type="OrthoDB" id="5771277at2"/>
<gene>
    <name evidence="2" type="ORF">C1707_01655</name>
    <name evidence="3" type="ORF">CFHF_04515</name>
</gene>
<organism evidence="3 4">
    <name type="scientific">Caulobacter flavus</name>
    <dbReference type="NCBI Taxonomy" id="1679497"/>
    <lineage>
        <taxon>Bacteria</taxon>
        <taxon>Pseudomonadati</taxon>
        <taxon>Pseudomonadota</taxon>
        <taxon>Alphaproteobacteria</taxon>
        <taxon>Caulobacterales</taxon>
        <taxon>Caulobacteraceae</taxon>
        <taxon>Caulobacter</taxon>
    </lineage>
</organism>
<evidence type="ECO:0000256" key="1">
    <source>
        <dbReference type="SAM" id="SignalP"/>
    </source>
</evidence>
<dbReference type="Proteomes" id="UP000234483">
    <property type="component" value="Unassembled WGS sequence"/>
</dbReference>
<dbReference type="RefSeq" id="WP_101711824.1">
    <property type="nucleotide sequence ID" value="NZ_CP026100.1"/>
</dbReference>
<dbReference type="Gene3D" id="2.40.50.320">
    <property type="entry name" value="Copper binding periplasmic protein CusF"/>
    <property type="match status" value="1"/>
</dbReference>
<feature type="chain" id="PRO_5044578126" evidence="1">
    <location>
        <begin position="23"/>
        <end position="110"/>
    </location>
</feature>
<dbReference type="EMBL" id="PJRQ01000008">
    <property type="protein sequence ID" value="PLR19264.1"/>
    <property type="molecule type" value="Genomic_DNA"/>
</dbReference>
<dbReference type="InterPro" id="IPR042230">
    <property type="entry name" value="CusF_sf"/>
</dbReference>
<protein>
    <submittedName>
        <fullName evidence="3">Copper-binding protein</fullName>
    </submittedName>
</protein>
<reference evidence="2 5" key="2">
    <citation type="submission" date="2018-01" db="EMBL/GenBank/DDBJ databases">
        <title>Complete genome sequence of Caulobacter flavus RHGG3.</title>
        <authorList>
            <person name="Yang E."/>
        </authorList>
    </citation>
    <scope>NUCLEOTIDE SEQUENCE [LARGE SCALE GENOMIC DNA]</scope>
    <source>
        <strain evidence="2 5">RHGG3</strain>
    </source>
</reference>
<sequence length="110" mass="11200">MKVLGIAGGFAALALVAQPASAQTDDHAGHGTHAEGHAAASTIEALGVVRAVDARAGKVTLAHEAIPARKWPPMTMAFKVADPALLKDLAVGTKVRFKLDGQTIVGLTAL</sequence>
<evidence type="ECO:0000313" key="3">
    <source>
        <dbReference type="EMBL" id="PLR19264.1"/>
    </source>
</evidence>
<feature type="signal peptide" evidence="1">
    <location>
        <begin position="1"/>
        <end position="22"/>
    </location>
</feature>
<dbReference type="AlphaFoldDB" id="A0A2N5CZL1"/>
<keyword evidence="1" id="KW-0732">Signal</keyword>
<reference evidence="3 4" key="1">
    <citation type="submission" date="2017-12" db="EMBL/GenBank/DDBJ databases">
        <title>The genome sequence of Caulobacter flavus CGMCC1 15093.</title>
        <authorList>
            <person name="Gao J."/>
            <person name="Mao X."/>
            <person name="Sun J."/>
        </authorList>
    </citation>
    <scope>NUCLEOTIDE SEQUENCE [LARGE SCALE GENOMIC DNA]</scope>
    <source>
        <strain evidence="3 4">CGMCC1 15093</strain>
    </source>
</reference>
<keyword evidence="5" id="KW-1185">Reference proteome</keyword>
<dbReference type="EMBL" id="CP026100">
    <property type="protein sequence ID" value="AYV45054.1"/>
    <property type="molecule type" value="Genomic_DNA"/>
</dbReference>
<dbReference type="InterPro" id="IPR021647">
    <property type="entry name" value="CusF_Ec"/>
</dbReference>
<accession>A0A2N5CZL1</accession>
<dbReference type="KEGG" id="cfh:C1707_01655"/>
<evidence type="ECO:0000313" key="4">
    <source>
        <dbReference type="Proteomes" id="UP000234483"/>
    </source>
</evidence>
<proteinExistence type="predicted"/>
<evidence type="ECO:0000313" key="2">
    <source>
        <dbReference type="EMBL" id="AYV45054.1"/>
    </source>
</evidence>
<evidence type="ECO:0000313" key="5">
    <source>
        <dbReference type="Proteomes" id="UP000281192"/>
    </source>
</evidence>
<name>A0A2N5CZL1_9CAUL</name>
<dbReference type="Proteomes" id="UP000281192">
    <property type="component" value="Chromosome"/>
</dbReference>